<sequence length="154" mass="17489">MFLKTQKPSRLPLVIPNQIIHKQRLKHPHISSEIILLNNGTLSGHCFLCQAKWANKSPSRSRSRAIKYAWNVITHYGARPLCRGRHNMQIAAIRHLMFCSEEFEVQLCPDSSSWGILCLALSSPRQSTYHVPENTESFSITPCNSKPNNPQTTP</sequence>
<name>A0AAV4R3S2_9ARAC</name>
<dbReference type="EMBL" id="BPLQ01005559">
    <property type="protein sequence ID" value="GIY15644.1"/>
    <property type="molecule type" value="Genomic_DNA"/>
</dbReference>
<evidence type="ECO:0000313" key="1">
    <source>
        <dbReference type="EMBL" id="GIY15644.1"/>
    </source>
</evidence>
<proteinExistence type="predicted"/>
<organism evidence="1 2">
    <name type="scientific">Caerostris darwini</name>
    <dbReference type="NCBI Taxonomy" id="1538125"/>
    <lineage>
        <taxon>Eukaryota</taxon>
        <taxon>Metazoa</taxon>
        <taxon>Ecdysozoa</taxon>
        <taxon>Arthropoda</taxon>
        <taxon>Chelicerata</taxon>
        <taxon>Arachnida</taxon>
        <taxon>Araneae</taxon>
        <taxon>Araneomorphae</taxon>
        <taxon>Entelegynae</taxon>
        <taxon>Araneoidea</taxon>
        <taxon>Araneidae</taxon>
        <taxon>Caerostris</taxon>
    </lineage>
</organism>
<keyword evidence="2" id="KW-1185">Reference proteome</keyword>
<gene>
    <name evidence="1" type="ORF">CDAR_106751</name>
</gene>
<evidence type="ECO:0000313" key="2">
    <source>
        <dbReference type="Proteomes" id="UP001054837"/>
    </source>
</evidence>
<protein>
    <submittedName>
        <fullName evidence="1">Uncharacterized protein</fullName>
    </submittedName>
</protein>
<dbReference type="AlphaFoldDB" id="A0AAV4R3S2"/>
<dbReference type="Proteomes" id="UP001054837">
    <property type="component" value="Unassembled WGS sequence"/>
</dbReference>
<comment type="caution">
    <text evidence="1">The sequence shown here is derived from an EMBL/GenBank/DDBJ whole genome shotgun (WGS) entry which is preliminary data.</text>
</comment>
<reference evidence="1 2" key="1">
    <citation type="submission" date="2021-06" db="EMBL/GenBank/DDBJ databases">
        <title>Caerostris darwini draft genome.</title>
        <authorList>
            <person name="Kono N."/>
            <person name="Arakawa K."/>
        </authorList>
    </citation>
    <scope>NUCLEOTIDE SEQUENCE [LARGE SCALE GENOMIC DNA]</scope>
</reference>
<accession>A0AAV4R3S2</accession>